<keyword evidence="2" id="KW-0604">Photosystem II</keyword>
<organism evidence="5 6">
    <name type="scientific">Azoarcus indigens</name>
    <dbReference type="NCBI Taxonomy" id="29545"/>
    <lineage>
        <taxon>Bacteria</taxon>
        <taxon>Pseudomonadati</taxon>
        <taxon>Pseudomonadota</taxon>
        <taxon>Betaproteobacteria</taxon>
        <taxon>Rhodocyclales</taxon>
        <taxon>Zoogloeaceae</taxon>
        <taxon>Azoarcus</taxon>
    </lineage>
</organism>
<dbReference type="Proteomes" id="UP000295129">
    <property type="component" value="Unassembled WGS sequence"/>
</dbReference>
<dbReference type="InterPro" id="IPR015943">
    <property type="entry name" value="WD40/YVTN_repeat-like_dom_sf"/>
</dbReference>
<proteinExistence type="predicted"/>
<feature type="signal peptide" evidence="3">
    <location>
        <begin position="1"/>
        <end position="45"/>
    </location>
</feature>
<comment type="caution">
    <text evidence="5">The sequence shown here is derived from an EMBL/GenBank/DDBJ whole genome shotgun (WGS) entry which is preliminary data.</text>
</comment>
<dbReference type="PANTHER" id="PTHR47199">
    <property type="entry name" value="PHOTOSYSTEM II STABILITY/ASSEMBLY FACTOR HCF136, CHLOROPLASTIC"/>
    <property type="match status" value="1"/>
</dbReference>
<dbReference type="GO" id="GO:0009523">
    <property type="term" value="C:photosystem II"/>
    <property type="evidence" value="ECO:0007669"/>
    <property type="project" value="UniProtKB-KW"/>
</dbReference>
<dbReference type="AlphaFoldDB" id="A0A4R6ED41"/>
<evidence type="ECO:0000313" key="5">
    <source>
        <dbReference type="EMBL" id="TDN56091.1"/>
    </source>
</evidence>
<evidence type="ECO:0000256" key="2">
    <source>
        <dbReference type="ARBA" id="ARBA00023276"/>
    </source>
</evidence>
<dbReference type="PANTHER" id="PTHR47199:SF2">
    <property type="entry name" value="PHOTOSYSTEM II STABILITY_ASSEMBLY FACTOR HCF136, CHLOROPLASTIC"/>
    <property type="match status" value="1"/>
</dbReference>
<dbReference type="Gene3D" id="2.130.10.10">
    <property type="entry name" value="YVTN repeat-like/Quinoprotein amine dehydrogenase"/>
    <property type="match status" value="2"/>
</dbReference>
<feature type="domain" description="Photosynthesis system II assembly factor Ycf48/Hcf136-like" evidence="4">
    <location>
        <begin position="154"/>
        <end position="301"/>
    </location>
</feature>
<accession>A0A4R6ED41</accession>
<dbReference type="Pfam" id="PF14870">
    <property type="entry name" value="PSII_BNR"/>
    <property type="match status" value="2"/>
</dbReference>
<name>A0A4R6ED41_9RHOO</name>
<dbReference type="EMBL" id="SNVV01000002">
    <property type="protein sequence ID" value="TDN56091.1"/>
    <property type="molecule type" value="Genomic_DNA"/>
</dbReference>
<reference evidence="5 6" key="1">
    <citation type="submission" date="2019-03" db="EMBL/GenBank/DDBJ databases">
        <title>Genomic Encyclopedia of Type Strains, Phase IV (KMG-IV): sequencing the most valuable type-strain genomes for metagenomic binning, comparative biology and taxonomic classification.</title>
        <authorList>
            <person name="Goeker M."/>
        </authorList>
    </citation>
    <scope>NUCLEOTIDE SEQUENCE [LARGE SCALE GENOMIC DNA]</scope>
    <source>
        <strain evidence="5 6">DSM 12121</strain>
    </source>
</reference>
<protein>
    <submittedName>
        <fullName evidence="5">Photosystem II stability/assembly factor-like uncharacterized protein</fullName>
    </submittedName>
</protein>
<keyword evidence="1" id="KW-0602">Photosynthesis</keyword>
<gene>
    <name evidence="5" type="ORF">C7389_10226</name>
</gene>
<evidence type="ECO:0000256" key="1">
    <source>
        <dbReference type="ARBA" id="ARBA00022531"/>
    </source>
</evidence>
<dbReference type="SUPFAM" id="SSF110296">
    <property type="entry name" value="Oligoxyloglucan reducing end-specific cellobiohydrolase"/>
    <property type="match status" value="1"/>
</dbReference>
<keyword evidence="3" id="KW-0732">Signal</keyword>
<evidence type="ECO:0000259" key="4">
    <source>
        <dbReference type="Pfam" id="PF14870"/>
    </source>
</evidence>
<dbReference type="GO" id="GO:0015979">
    <property type="term" value="P:photosynthesis"/>
    <property type="evidence" value="ECO:0007669"/>
    <property type="project" value="UniProtKB-KW"/>
</dbReference>
<keyword evidence="6" id="KW-1185">Reference proteome</keyword>
<feature type="chain" id="PRO_5020472952" evidence="3">
    <location>
        <begin position="46"/>
        <end position="347"/>
    </location>
</feature>
<sequence length="347" mass="36567">MNMLIGNLMNTPAPRSSHSRARRFSARLANALAGLIALAPLFCHAQAEAGAETFSLRPAAHSANATRSMILDATRAGDRLVAVGERGVVLLSDDGGKQWRQAASVPVAATLTGVSFADARQGWAVGHWGVVLHTSDGGENWSRQRLDTGEDRPLFSVHFLDASHGIAVGLWSLMLETRDGGQRWEEVALPAPPGESQADANLMRIFGGPKGVLYVAGERGTLLRSADGGQSWDYRPTGYRGSFWSGLALDDGSVLLAGLRGNVYRSGDEGAHWSKVEGTPFSSITDLVLAGGKVVAVGLDGVTLESSDQGRSFHASQREDRLSLTAAVATASGKVAVFSRGGVLPLQ</sequence>
<dbReference type="InterPro" id="IPR028203">
    <property type="entry name" value="PSII_CF48-like_dom"/>
</dbReference>
<dbReference type="CDD" id="cd15482">
    <property type="entry name" value="Sialidase_non-viral"/>
    <property type="match status" value="1"/>
</dbReference>
<feature type="domain" description="Photosynthesis system II assembly factor Ycf48/Hcf136-like" evidence="4">
    <location>
        <begin position="82"/>
        <end position="148"/>
    </location>
</feature>
<evidence type="ECO:0000256" key="3">
    <source>
        <dbReference type="SAM" id="SignalP"/>
    </source>
</evidence>
<evidence type="ECO:0000313" key="6">
    <source>
        <dbReference type="Proteomes" id="UP000295129"/>
    </source>
</evidence>